<evidence type="ECO:0000313" key="1">
    <source>
        <dbReference type="EMBL" id="CAE8720619.1"/>
    </source>
</evidence>
<dbReference type="InterPro" id="IPR029060">
    <property type="entry name" value="PIN-like_dom_sf"/>
</dbReference>
<proteinExistence type="predicted"/>
<name>A0A813L6V1_POLGL</name>
<dbReference type="Gene3D" id="3.40.50.1010">
    <property type="entry name" value="5'-nuclease"/>
    <property type="match status" value="1"/>
</dbReference>
<dbReference type="SUPFAM" id="SSF88723">
    <property type="entry name" value="PIN domain-like"/>
    <property type="match status" value="1"/>
</dbReference>
<accession>A0A813L6V1</accession>
<evidence type="ECO:0000313" key="2">
    <source>
        <dbReference type="Proteomes" id="UP000626109"/>
    </source>
</evidence>
<sequence>MGILRPLPLLRKHCGHVVRPLRPEGLKGRRVWVDVHGPLFCCAYRSPGNSQSITRNFLALSERLEAFGMQPIFVSDSAPKPAKVEHILIERARKRDVQQARRCKDLEDLRSIRGQLEELGAGVPHNLMQRRYSKRCLASYFARRAILDGEGCFTTAWFRGDLGQVRRCRGGGPAPRTSWPPRTWTPSCTGRHRCCAFLTAWRPTGSSIRKTSGLRP</sequence>
<dbReference type="Proteomes" id="UP000626109">
    <property type="component" value="Unassembled WGS sequence"/>
</dbReference>
<comment type="caution">
    <text evidence="1">The sequence shown here is derived from an EMBL/GenBank/DDBJ whole genome shotgun (WGS) entry which is preliminary data.</text>
</comment>
<organism evidence="1 2">
    <name type="scientific">Polarella glacialis</name>
    <name type="common">Dinoflagellate</name>
    <dbReference type="NCBI Taxonomy" id="89957"/>
    <lineage>
        <taxon>Eukaryota</taxon>
        <taxon>Sar</taxon>
        <taxon>Alveolata</taxon>
        <taxon>Dinophyceae</taxon>
        <taxon>Suessiales</taxon>
        <taxon>Suessiaceae</taxon>
        <taxon>Polarella</taxon>
    </lineage>
</organism>
<dbReference type="EMBL" id="CAJNNW010033836">
    <property type="protein sequence ID" value="CAE8720619.1"/>
    <property type="molecule type" value="Genomic_DNA"/>
</dbReference>
<gene>
    <name evidence="1" type="ORF">PGLA2088_LOCUS41435</name>
</gene>
<dbReference type="AlphaFoldDB" id="A0A813L6V1"/>
<reference evidence="1" key="1">
    <citation type="submission" date="2021-02" db="EMBL/GenBank/DDBJ databases">
        <authorList>
            <person name="Dougan E. K."/>
            <person name="Rhodes N."/>
            <person name="Thang M."/>
            <person name="Chan C."/>
        </authorList>
    </citation>
    <scope>NUCLEOTIDE SEQUENCE</scope>
</reference>
<protein>
    <submittedName>
        <fullName evidence="1">Uncharacterized protein</fullName>
    </submittedName>
</protein>